<feature type="transmembrane region" description="Helical" evidence="6">
    <location>
        <begin position="123"/>
        <end position="145"/>
    </location>
</feature>
<accession>A0A2J6RG68</accession>
<keyword evidence="4 6" id="KW-0472">Membrane</keyword>
<evidence type="ECO:0000256" key="5">
    <source>
        <dbReference type="ARBA" id="ARBA00038359"/>
    </source>
</evidence>
<name>A0A2J6RG68_HYAVF</name>
<evidence type="ECO:0000256" key="2">
    <source>
        <dbReference type="ARBA" id="ARBA00022692"/>
    </source>
</evidence>
<dbReference type="InterPro" id="IPR052337">
    <property type="entry name" value="SAT4-like"/>
</dbReference>
<comment type="similarity">
    <text evidence="5">Belongs to the SAT4 family.</text>
</comment>
<evidence type="ECO:0000313" key="8">
    <source>
        <dbReference type="EMBL" id="PMD37525.1"/>
    </source>
</evidence>
<dbReference type="Proteomes" id="UP000235786">
    <property type="component" value="Unassembled WGS sequence"/>
</dbReference>
<comment type="subcellular location">
    <subcellularLocation>
        <location evidence="1">Membrane</location>
        <topology evidence="1">Multi-pass membrane protein</topology>
    </subcellularLocation>
</comment>
<keyword evidence="9" id="KW-1185">Reference proteome</keyword>
<gene>
    <name evidence="8" type="ORF">L207DRAFT_531807</name>
</gene>
<dbReference type="Pfam" id="PF20684">
    <property type="entry name" value="Fung_rhodopsin"/>
    <property type="match status" value="1"/>
</dbReference>
<keyword evidence="3 6" id="KW-1133">Transmembrane helix</keyword>
<protein>
    <recommendedName>
        <fullName evidence="7">Rhodopsin domain-containing protein</fullName>
    </recommendedName>
</protein>
<dbReference type="EMBL" id="KZ613949">
    <property type="protein sequence ID" value="PMD37525.1"/>
    <property type="molecule type" value="Genomic_DNA"/>
</dbReference>
<evidence type="ECO:0000256" key="6">
    <source>
        <dbReference type="SAM" id="Phobius"/>
    </source>
</evidence>
<feature type="transmembrane region" description="Helical" evidence="6">
    <location>
        <begin position="165"/>
        <end position="188"/>
    </location>
</feature>
<sequence length="417" mass="46440">MSSNDVLSSESRVAGVLAGTIVPTVFSTIFVLARLYTRSIITKNWGSDDTLITISWLRICCPGRPFRKVWNRTSLFLQILPDVRATLKLAFVSRVVYQFVICTTKLGICTFYLRVFQDKGSKMLIYSLLGFIITTALVIELAFIFACKPVAGAWAIPQTCASPFASFYANTITSVMADVALMVFVIPRVLPLQMAPKQKIILLCVVSLGVLIIIAAYIRLDRIVKLNESNDASWDASDVTTWTSLEVSIGLFCASAPTIRPLIRQIAPNLLVSISQTLSGTSRRQGTKYETGKKNGYVTGTAKFGSRRAEAFELKSRDEGEFGERTEGQPREGSTFWVRSNSDEESRASGDGDIMKTVRLLRPSLHIELSFMLCPTARAFDMLLSGEEARYWYGEVLARVSEIVVRGCWHMSYEFCQ</sequence>
<dbReference type="PANTHER" id="PTHR33048">
    <property type="entry name" value="PTH11-LIKE INTEGRAL MEMBRANE PROTEIN (AFU_ORTHOLOGUE AFUA_5G11245)"/>
    <property type="match status" value="1"/>
</dbReference>
<feature type="transmembrane region" description="Helical" evidence="6">
    <location>
        <begin position="200"/>
        <end position="220"/>
    </location>
</feature>
<feature type="transmembrane region" description="Helical" evidence="6">
    <location>
        <begin position="12"/>
        <end position="33"/>
    </location>
</feature>
<feature type="domain" description="Rhodopsin" evidence="7">
    <location>
        <begin position="33"/>
        <end position="264"/>
    </location>
</feature>
<dbReference type="OrthoDB" id="444631at2759"/>
<dbReference type="GO" id="GO:0016020">
    <property type="term" value="C:membrane"/>
    <property type="evidence" value="ECO:0007669"/>
    <property type="project" value="UniProtKB-SubCell"/>
</dbReference>
<proteinExistence type="inferred from homology"/>
<evidence type="ECO:0000256" key="4">
    <source>
        <dbReference type="ARBA" id="ARBA00023136"/>
    </source>
</evidence>
<evidence type="ECO:0000313" key="9">
    <source>
        <dbReference type="Proteomes" id="UP000235786"/>
    </source>
</evidence>
<evidence type="ECO:0000256" key="1">
    <source>
        <dbReference type="ARBA" id="ARBA00004141"/>
    </source>
</evidence>
<evidence type="ECO:0000259" key="7">
    <source>
        <dbReference type="Pfam" id="PF20684"/>
    </source>
</evidence>
<dbReference type="InterPro" id="IPR049326">
    <property type="entry name" value="Rhodopsin_dom_fungi"/>
</dbReference>
<reference evidence="8 9" key="1">
    <citation type="submission" date="2016-04" db="EMBL/GenBank/DDBJ databases">
        <title>A degradative enzymes factory behind the ericoid mycorrhizal symbiosis.</title>
        <authorList>
            <consortium name="DOE Joint Genome Institute"/>
            <person name="Martino E."/>
            <person name="Morin E."/>
            <person name="Grelet G."/>
            <person name="Kuo A."/>
            <person name="Kohler A."/>
            <person name="Daghino S."/>
            <person name="Barry K."/>
            <person name="Choi C."/>
            <person name="Cichocki N."/>
            <person name="Clum A."/>
            <person name="Copeland A."/>
            <person name="Hainaut M."/>
            <person name="Haridas S."/>
            <person name="Labutti K."/>
            <person name="Lindquist E."/>
            <person name="Lipzen A."/>
            <person name="Khouja H.-R."/>
            <person name="Murat C."/>
            <person name="Ohm R."/>
            <person name="Olson A."/>
            <person name="Spatafora J."/>
            <person name="Veneault-Fourrey C."/>
            <person name="Henrissat B."/>
            <person name="Grigoriev I."/>
            <person name="Martin F."/>
            <person name="Perotto S."/>
        </authorList>
    </citation>
    <scope>NUCLEOTIDE SEQUENCE [LARGE SCALE GENOMIC DNA]</scope>
    <source>
        <strain evidence="8 9">F</strain>
    </source>
</reference>
<organism evidence="8 9">
    <name type="scientific">Hyaloscypha variabilis (strain UAMH 11265 / GT02V1 / F)</name>
    <name type="common">Meliniomyces variabilis</name>
    <dbReference type="NCBI Taxonomy" id="1149755"/>
    <lineage>
        <taxon>Eukaryota</taxon>
        <taxon>Fungi</taxon>
        <taxon>Dikarya</taxon>
        <taxon>Ascomycota</taxon>
        <taxon>Pezizomycotina</taxon>
        <taxon>Leotiomycetes</taxon>
        <taxon>Helotiales</taxon>
        <taxon>Hyaloscyphaceae</taxon>
        <taxon>Hyaloscypha</taxon>
        <taxon>Hyaloscypha variabilis</taxon>
    </lineage>
</organism>
<keyword evidence="2 6" id="KW-0812">Transmembrane</keyword>
<evidence type="ECO:0000256" key="3">
    <source>
        <dbReference type="ARBA" id="ARBA00022989"/>
    </source>
</evidence>
<dbReference type="PANTHER" id="PTHR33048:SF108">
    <property type="entry name" value="INTEGRAL MEMBRANE PROTEIN"/>
    <property type="match status" value="1"/>
</dbReference>
<dbReference type="AlphaFoldDB" id="A0A2J6RG68"/>